<keyword evidence="1" id="KW-1133">Transmembrane helix</keyword>
<comment type="caution">
    <text evidence="2">The sequence shown here is derived from an EMBL/GenBank/DDBJ whole genome shotgun (WGS) entry which is preliminary data.</text>
</comment>
<evidence type="ECO:0000256" key="1">
    <source>
        <dbReference type="SAM" id="Phobius"/>
    </source>
</evidence>
<protein>
    <submittedName>
        <fullName evidence="2">Uncharacterized protein</fullName>
    </submittedName>
</protein>
<dbReference type="AlphaFoldDB" id="A0A9K3K942"/>
<dbReference type="EMBL" id="JAGRRH010000039">
    <property type="protein sequence ID" value="KAG7339201.1"/>
    <property type="molecule type" value="Genomic_DNA"/>
</dbReference>
<evidence type="ECO:0000313" key="4">
    <source>
        <dbReference type="Proteomes" id="UP000693970"/>
    </source>
</evidence>
<keyword evidence="4" id="KW-1185">Reference proteome</keyword>
<evidence type="ECO:0000313" key="2">
    <source>
        <dbReference type="EMBL" id="KAG7339201.1"/>
    </source>
</evidence>
<feature type="transmembrane region" description="Helical" evidence="1">
    <location>
        <begin position="120"/>
        <end position="141"/>
    </location>
</feature>
<gene>
    <name evidence="3" type="ORF">IV203_020164</name>
    <name evidence="2" type="ORF">IV203_020354</name>
</gene>
<accession>A0A9K3K942</accession>
<reference evidence="2" key="2">
    <citation type="submission" date="2021-04" db="EMBL/GenBank/DDBJ databases">
        <authorList>
            <person name="Podell S."/>
        </authorList>
    </citation>
    <scope>NUCLEOTIDE SEQUENCE</scope>
    <source>
        <strain evidence="2">Hildebrandi</strain>
    </source>
</reference>
<keyword evidence="1" id="KW-0812">Transmembrane</keyword>
<evidence type="ECO:0000313" key="3">
    <source>
        <dbReference type="EMBL" id="KAG7371594.1"/>
    </source>
</evidence>
<name>A0A9K3K942_9STRA</name>
<organism evidence="2 4">
    <name type="scientific">Nitzschia inconspicua</name>
    <dbReference type="NCBI Taxonomy" id="303405"/>
    <lineage>
        <taxon>Eukaryota</taxon>
        <taxon>Sar</taxon>
        <taxon>Stramenopiles</taxon>
        <taxon>Ochrophyta</taxon>
        <taxon>Bacillariophyta</taxon>
        <taxon>Bacillariophyceae</taxon>
        <taxon>Bacillariophycidae</taxon>
        <taxon>Bacillariales</taxon>
        <taxon>Bacillariaceae</taxon>
        <taxon>Nitzschia</taxon>
    </lineage>
</organism>
<sequence>MSDDAAATAAAAAATTLDATPTYMNTNSCSDPEITVAVAADANVLETTSTFQPATNNQNNSVENLPVTAMMVMDPETAPRWDTPTTTSPQTPKPTAVAFPINSSTAAQQRANKNKDSHKVCMCVVVVASIIAVVIILALLVGGKSSHYNNTPAITVYYYDSFEAFCFSVMGFYALEQPWLNCRCDLDSYWIECQGTRPTQDYSFTSLDSSNFNNTNETTVLPDHDAPLVVVMFQYSNMYGASESGYIGTSCECATQSCDPDTTQCFEVDSYDYSSSCRITNNVTWGDSICTVFNVEQDIFGNEHSSFHDACQLCGGLPQTDEGYYFFNTSGCGSDFNHGNTDDNKLDQNYCVPSFIPNQALLYGAMTTAAHHTPNQQLLNSMQSSAAFCDYMINKYQYEIGGYTCACIEQVNHNNDNPGNSLGGDDTDFVECRPDHDTSTYVKWQRLYWPHGVDSFGAPNDEAYTWGIAPLTYPVLLLGESCQCSEPTCTVSPVSCTALSYNFETYGCRVYHKLNETADVGICGSQECSICELSPGDEDTGVVRVDTSSCNDGQPACRETNFFL</sequence>
<dbReference type="EMBL" id="JAGRRH010000004">
    <property type="protein sequence ID" value="KAG7371594.1"/>
    <property type="molecule type" value="Genomic_DNA"/>
</dbReference>
<keyword evidence="1" id="KW-0472">Membrane</keyword>
<reference evidence="2" key="1">
    <citation type="journal article" date="2021" name="Sci. Rep.">
        <title>Diploid genomic architecture of Nitzschia inconspicua, an elite biomass production diatom.</title>
        <authorList>
            <person name="Oliver A."/>
            <person name="Podell S."/>
            <person name="Pinowska A."/>
            <person name="Traller J.C."/>
            <person name="Smith S.R."/>
            <person name="McClure R."/>
            <person name="Beliaev A."/>
            <person name="Bohutskyi P."/>
            <person name="Hill E.A."/>
            <person name="Rabines A."/>
            <person name="Zheng H."/>
            <person name="Allen L.Z."/>
            <person name="Kuo A."/>
            <person name="Grigoriev I.V."/>
            <person name="Allen A.E."/>
            <person name="Hazlebeck D."/>
            <person name="Allen E.E."/>
        </authorList>
    </citation>
    <scope>NUCLEOTIDE SEQUENCE</scope>
    <source>
        <strain evidence="2">Hildebrandi</strain>
    </source>
</reference>
<dbReference type="Proteomes" id="UP000693970">
    <property type="component" value="Unassembled WGS sequence"/>
</dbReference>
<proteinExistence type="predicted"/>